<organism evidence="9 10">
    <name type="scientific">Actinacidiphila alni</name>
    <dbReference type="NCBI Taxonomy" id="380248"/>
    <lineage>
        <taxon>Bacteria</taxon>
        <taxon>Bacillati</taxon>
        <taxon>Actinomycetota</taxon>
        <taxon>Actinomycetes</taxon>
        <taxon>Kitasatosporales</taxon>
        <taxon>Streptomycetaceae</taxon>
        <taxon>Actinacidiphila</taxon>
    </lineage>
</organism>
<dbReference type="CDD" id="cd06261">
    <property type="entry name" value="TM_PBP2"/>
    <property type="match status" value="1"/>
</dbReference>
<keyword evidence="5 7" id="KW-1133">Transmembrane helix</keyword>
<evidence type="ECO:0000256" key="4">
    <source>
        <dbReference type="ARBA" id="ARBA00022692"/>
    </source>
</evidence>
<feature type="transmembrane region" description="Helical" evidence="7">
    <location>
        <begin position="87"/>
        <end position="112"/>
    </location>
</feature>
<dbReference type="GO" id="GO:0055085">
    <property type="term" value="P:transmembrane transport"/>
    <property type="evidence" value="ECO:0007669"/>
    <property type="project" value="InterPro"/>
</dbReference>
<feature type="transmembrane region" description="Helical" evidence="7">
    <location>
        <begin position="21"/>
        <end position="46"/>
    </location>
</feature>
<dbReference type="RefSeq" id="WP_093711471.1">
    <property type="nucleotide sequence ID" value="NZ_FONG01000001.1"/>
</dbReference>
<keyword evidence="3" id="KW-1003">Cell membrane</keyword>
<dbReference type="Proteomes" id="UP000199323">
    <property type="component" value="Unassembled WGS sequence"/>
</dbReference>
<keyword evidence="10" id="KW-1185">Reference proteome</keyword>
<evidence type="ECO:0000256" key="7">
    <source>
        <dbReference type="RuleBase" id="RU363032"/>
    </source>
</evidence>
<keyword evidence="6 7" id="KW-0472">Membrane</keyword>
<dbReference type="Pfam" id="PF00528">
    <property type="entry name" value="BPD_transp_1"/>
    <property type="match status" value="1"/>
</dbReference>
<evidence type="ECO:0000256" key="1">
    <source>
        <dbReference type="ARBA" id="ARBA00004651"/>
    </source>
</evidence>
<dbReference type="GO" id="GO:0005886">
    <property type="term" value="C:plasma membrane"/>
    <property type="evidence" value="ECO:0007669"/>
    <property type="project" value="UniProtKB-SubCell"/>
</dbReference>
<evidence type="ECO:0000256" key="3">
    <source>
        <dbReference type="ARBA" id="ARBA00022475"/>
    </source>
</evidence>
<gene>
    <name evidence="9" type="ORF">SAMN05216251_101329</name>
</gene>
<dbReference type="InterPro" id="IPR050366">
    <property type="entry name" value="BP-dependent_transpt_permease"/>
</dbReference>
<dbReference type="EMBL" id="FONG01000001">
    <property type="protein sequence ID" value="SFE05658.1"/>
    <property type="molecule type" value="Genomic_DNA"/>
</dbReference>
<dbReference type="SUPFAM" id="SSF161098">
    <property type="entry name" value="MetI-like"/>
    <property type="match status" value="1"/>
</dbReference>
<evidence type="ECO:0000313" key="9">
    <source>
        <dbReference type="EMBL" id="SFE05658.1"/>
    </source>
</evidence>
<accession>A0A1I1XG71</accession>
<dbReference type="Gene3D" id="1.10.3720.10">
    <property type="entry name" value="MetI-like"/>
    <property type="match status" value="1"/>
</dbReference>
<sequence>MKQALSARGPILRAAGRRPSVRTTVVAVACAVMFLALVLAALHSAITPDDPTKSLAAPNSSPSAAHPFGTDSLGRDVLSRIMAGTRYTMVLAVGSTAVSLVVGTVLGLLAGYFVGWTDTAVSRLVEMFLTIPHLFLAILLVAFLGNQWWVVVVVLGLTMWPVTARLARAEALRLRGREFVEASRIAGVGGLRVIVRHVAPNGLGPVVANASMQMAEAVLLSAGLSYIGLGDPSQISWGGMIQEAQGSFQTAPWAIVCPGAALTVLLLSLHTLGDVAVRVLGGGNEADIV</sequence>
<evidence type="ECO:0000259" key="8">
    <source>
        <dbReference type="PROSITE" id="PS50928"/>
    </source>
</evidence>
<dbReference type="PANTHER" id="PTHR43386">
    <property type="entry name" value="OLIGOPEPTIDE TRANSPORT SYSTEM PERMEASE PROTEIN APPC"/>
    <property type="match status" value="1"/>
</dbReference>
<feature type="domain" description="ABC transmembrane type-1" evidence="8">
    <location>
        <begin position="85"/>
        <end position="273"/>
    </location>
</feature>
<evidence type="ECO:0000256" key="2">
    <source>
        <dbReference type="ARBA" id="ARBA00022448"/>
    </source>
</evidence>
<keyword evidence="4 7" id="KW-0812">Transmembrane</keyword>
<proteinExistence type="inferred from homology"/>
<dbReference type="OrthoDB" id="8906042at2"/>
<evidence type="ECO:0000313" key="10">
    <source>
        <dbReference type="Proteomes" id="UP000199323"/>
    </source>
</evidence>
<feature type="transmembrane region" description="Helical" evidence="7">
    <location>
        <begin position="124"/>
        <end position="142"/>
    </location>
</feature>
<dbReference type="InterPro" id="IPR035906">
    <property type="entry name" value="MetI-like_sf"/>
</dbReference>
<reference evidence="9 10" key="1">
    <citation type="submission" date="2016-10" db="EMBL/GenBank/DDBJ databases">
        <authorList>
            <person name="de Groot N.N."/>
        </authorList>
    </citation>
    <scope>NUCLEOTIDE SEQUENCE [LARGE SCALE GENOMIC DNA]</scope>
    <source>
        <strain evidence="9 10">CGMCC 4.3510</strain>
    </source>
</reference>
<dbReference type="InterPro" id="IPR000515">
    <property type="entry name" value="MetI-like"/>
</dbReference>
<keyword evidence="2 7" id="KW-0813">Transport</keyword>
<dbReference type="PROSITE" id="PS50928">
    <property type="entry name" value="ABC_TM1"/>
    <property type="match status" value="1"/>
</dbReference>
<dbReference type="PANTHER" id="PTHR43386:SF1">
    <property type="entry name" value="D,D-DIPEPTIDE TRANSPORT SYSTEM PERMEASE PROTEIN DDPC-RELATED"/>
    <property type="match status" value="1"/>
</dbReference>
<comment type="similarity">
    <text evidence="7">Belongs to the binding-protein-dependent transport system permease family.</text>
</comment>
<dbReference type="STRING" id="380248.SAMN05216251_101329"/>
<evidence type="ECO:0000256" key="5">
    <source>
        <dbReference type="ARBA" id="ARBA00022989"/>
    </source>
</evidence>
<evidence type="ECO:0000256" key="6">
    <source>
        <dbReference type="ARBA" id="ARBA00023136"/>
    </source>
</evidence>
<name>A0A1I1XG71_9ACTN</name>
<feature type="transmembrane region" description="Helical" evidence="7">
    <location>
        <begin position="148"/>
        <end position="167"/>
    </location>
</feature>
<protein>
    <submittedName>
        <fullName evidence="9">Peptide/nickel transport system permease protein</fullName>
    </submittedName>
</protein>
<comment type="subcellular location">
    <subcellularLocation>
        <location evidence="1 7">Cell membrane</location>
        <topology evidence="1 7">Multi-pass membrane protein</topology>
    </subcellularLocation>
</comment>
<dbReference type="AlphaFoldDB" id="A0A1I1XG71"/>